<evidence type="ECO:0000259" key="13">
    <source>
        <dbReference type="PROSITE" id="PS50089"/>
    </source>
</evidence>
<dbReference type="InterPro" id="IPR017907">
    <property type="entry name" value="Znf_RING_CS"/>
</dbReference>
<evidence type="ECO:0000256" key="2">
    <source>
        <dbReference type="ARBA" id="ARBA00014068"/>
    </source>
</evidence>
<dbReference type="InterPro" id="IPR013083">
    <property type="entry name" value="Znf_RING/FYVE/PHD"/>
</dbReference>
<comment type="caution">
    <text evidence="14">The sequence shown here is derived from an EMBL/GenBank/DDBJ whole genome shotgun (WGS) entry which is preliminary data.</text>
</comment>
<dbReference type="AlphaFoldDB" id="A0AAW1K7P0"/>
<accession>A0AAW1K7P0</accession>
<dbReference type="SMART" id="SM00184">
    <property type="entry name" value="RING"/>
    <property type="match status" value="1"/>
</dbReference>
<feature type="domain" description="RING-type" evidence="13">
    <location>
        <begin position="12"/>
        <end position="55"/>
    </location>
</feature>
<keyword evidence="6" id="KW-0862">Zinc</keyword>
<evidence type="ECO:0000256" key="9">
    <source>
        <dbReference type="ARBA" id="ARBA00030110"/>
    </source>
</evidence>
<sequence length="190" mass="21406">MENDGPPLNDCCSICHSNFNVPCQANCSHWFCGSCILQVWDHGSALQPCRCPLCRRPIDLLIPTEASMRQRVNPEVGNIIARLESYNRLYGERSSGLIQRLRDLPFLLRRLLRDLLDPQRSLPLVIKARVYVAIFLSVIYLLCPVDIIPEGILGVIGLLDDLIILLICFLHVAAIYRSVLVFRHGGRGDS</sequence>
<evidence type="ECO:0000256" key="3">
    <source>
        <dbReference type="ARBA" id="ARBA00022692"/>
    </source>
</evidence>
<evidence type="ECO:0000313" key="14">
    <source>
        <dbReference type="EMBL" id="KAK9713692.1"/>
    </source>
</evidence>
<proteinExistence type="predicted"/>
<keyword evidence="3 12" id="KW-0812">Transmembrane</keyword>
<organism evidence="14 15">
    <name type="scientific">Saponaria officinalis</name>
    <name type="common">Common soapwort</name>
    <name type="synonym">Lychnis saponaria</name>
    <dbReference type="NCBI Taxonomy" id="3572"/>
    <lineage>
        <taxon>Eukaryota</taxon>
        <taxon>Viridiplantae</taxon>
        <taxon>Streptophyta</taxon>
        <taxon>Embryophyta</taxon>
        <taxon>Tracheophyta</taxon>
        <taxon>Spermatophyta</taxon>
        <taxon>Magnoliopsida</taxon>
        <taxon>eudicotyledons</taxon>
        <taxon>Gunneridae</taxon>
        <taxon>Pentapetalae</taxon>
        <taxon>Caryophyllales</taxon>
        <taxon>Caryophyllaceae</taxon>
        <taxon>Caryophylleae</taxon>
        <taxon>Saponaria</taxon>
    </lineage>
</organism>
<dbReference type="InterPro" id="IPR038896">
    <property type="entry name" value="RNF170"/>
</dbReference>
<keyword evidence="8 12" id="KW-0472">Membrane</keyword>
<dbReference type="Proteomes" id="UP001443914">
    <property type="component" value="Unassembled WGS sequence"/>
</dbReference>
<evidence type="ECO:0000256" key="5">
    <source>
        <dbReference type="ARBA" id="ARBA00022771"/>
    </source>
</evidence>
<dbReference type="PANTHER" id="PTHR22894:SF5">
    <property type="entry name" value="RING-TYPE DOMAIN-CONTAINING PROTEIN"/>
    <property type="match status" value="1"/>
</dbReference>
<gene>
    <name evidence="14" type="ORF">RND81_06G044900</name>
</gene>
<evidence type="ECO:0000256" key="8">
    <source>
        <dbReference type="ARBA" id="ARBA00023136"/>
    </source>
</evidence>
<evidence type="ECO:0000256" key="6">
    <source>
        <dbReference type="ARBA" id="ARBA00022833"/>
    </source>
</evidence>
<dbReference type="EMBL" id="JBDFQZ010000006">
    <property type="protein sequence ID" value="KAK9713692.1"/>
    <property type="molecule type" value="Genomic_DNA"/>
</dbReference>
<dbReference type="InterPro" id="IPR001841">
    <property type="entry name" value="Znf_RING"/>
</dbReference>
<dbReference type="CDD" id="cd16539">
    <property type="entry name" value="RING-HC_RNF113A_B"/>
    <property type="match status" value="1"/>
</dbReference>
<dbReference type="Pfam" id="PF06803">
    <property type="entry name" value="DUF1232"/>
    <property type="match status" value="1"/>
</dbReference>
<keyword evidence="15" id="KW-1185">Reference proteome</keyword>
<dbReference type="GO" id="GO:0061630">
    <property type="term" value="F:ubiquitin protein ligase activity"/>
    <property type="evidence" value="ECO:0007669"/>
    <property type="project" value="InterPro"/>
</dbReference>
<dbReference type="Pfam" id="PF00097">
    <property type="entry name" value="zf-C3HC4"/>
    <property type="match status" value="1"/>
</dbReference>
<keyword evidence="7 12" id="KW-1133">Transmembrane helix</keyword>
<evidence type="ECO:0000256" key="4">
    <source>
        <dbReference type="ARBA" id="ARBA00022723"/>
    </source>
</evidence>
<keyword evidence="4" id="KW-0479">Metal-binding</keyword>
<dbReference type="PROSITE" id="PS50089">
    <property type="entry name" value="ZF_RING_2"/>
    <property type="match status" value="1"/>
</dbReference>
<name>A0AAW1K7P0_SAPOF</name>
<dbReference type="SUPFAM" id="SSF57850">
    <property type="entry name" value="RING/U-box"/>
    <property type="match status" value="1"/>
</dbReference>
<dbReference type="GO" id="GO:0012505">
    <property type="term" value="C:endomembrane system"/>
    <property type="evidence" value="ECO:0007669"/>
    <property type="project" value="UniProtKB-SubCell"/>
</dbReference>
<feature type="transmembrane region" description="Helical" evidence="12">
    <location>
        <begin position="130"/>
        <end position="156"/>
    </location>
</feature>
<dbReference type="InterPro" id="IPR018957">
    <property type="entry name" value="Znf_C3HC4_RING-type"/>
</dbReference>
<dbReference type="PROSITE" id="PS00518">
    <property type="entry name" value="ZF_RING_1"/>
    <property type="match status" value="1"/>
</dbReference>
<evidence type="ECO:0000256" key="1">
    <source>
        <dbReference type="ARBA" id="ARBA00004127"/>
    </source>
</evidence>
<evidence type="ECO:0000256" key="10">
    <source>
        <dbReference type="ARBA" id="ARBA00031107"/>
    </source>
</evidence>
<evidence type="ECO:0000256" key="11">
    <source>
        <dbReference type="PROSITE-ProRule" id="PRU00175"/>
    </source>
</evidence>
<protein>
    <recommendedName>
        <fullName evidence="2">E3 ubiquitin-protein ligase RNF170</fullName>
    </recommendedName>
    <alternativeName>
        <fullName evidence="10">RING finger protein 170</fullName>
    </alternativeName>
    <alternativeName>
        <fullName evidence="9">RING-type E3 ubiquitin transferase RNF170</fullName>
    </alternativeName>
</protein>
<reference evidence="14" key="1">
    <citation type="submission" date="2024-03" db="EMBL/GenBank/DDBJ databases">
        <title>WGS assembly of Saponaria officinalis var. Norfolk2.</title>
        <authorList>
            <person name="Jenkins J."/>
            <person name="Shu S."/>
            <person name="Grimwood J."/>
            <person name="Barry K."/>
            <person name="Goodstein D."/>
            <person name="Schmutz J."/>
            <person name="Leebens-Mack J."/>
            <person name="Osbourn A."/>
        </authorList>
    </citation>
    <scope>NUCLEOTIDE SEQUENCE [LARGE SCALE GENOMIC DNA]</scope>
    <source>
        <strain evidence="14">JIC</strain>
    </source>
</reference>
<feature type="transmembrane region" description="Helical" evidence="12">
    <location>
        <begin position="162"/>
        <end position="182"/>
    </location>
</feature>
<dbReference type="InterPro" id="IPR010652">
    <property type="entry name" value="DUF1232"/>
</dbReference>
<dbReference type="PANTHER" id="PTHR22894">
    <property type="entry name" value="RING-TYPE DOMAIN-CONTAINING PROTEIN"/>
    <property type="match status" value="1"/>
</dbReference>
<dbReference type="Gene3D" id="3.30.40.10">
    <property type="entry name" value="Zinc/RING finger domain, C3HC4 (zinc finger)"/>
    <property type="match status" value="1"/>
</dbReference>
<evidence type="ECO:0000256" key="7">
    <source>
        <dbReference type="ARBA" id="ARBA00022989"/>
    </source>
</evidence>
<evidence type="ECO:0000256" key="12">
    <source>
        <dbReference type="SAM" id="Phobius"/>
    </source>
</evidence>
<keyword evidence="5 11" id="KW-0863">Zinc-finger</keyword>
<comment type="subcellular location">
    <subcellularLocation>
        <location evidence="1">Endomembrane system</location>
        <topology evidence="1">Multi-pass membrane protein</topology>
    </subcellularLocation>
</comment>
<evidence type="ECO:0000313" key="15">
    <source>
        <dbReference type="Proteomes" id="UP001443914"/>
    </source>
</evidence>
<dbReference type="GO" id="GO:0008270">
    <property type="term" value="F:zinc ion binding"/>
    <property type="evidence" value="ECO:0007669"/>
    <property type="project" value="UniProtKB-KW"/>
</dbReference>